<keyword evidence="10 18" id="KW-0663">Pyridoxal phosphate</keyword>
<dbReference type="InterPro" id="IPR008829">
    <property type="entry name" value="SepSecS/SepCysS"/>
</dbReference>
<dbReference type="eggNOG" id="KOG3843">
    <property type="taxonomic scope" value="Eukaryota"/>
</dbReference>
<dbReference type="EC" id="2.9.1.2" evidence="5 18"/>
<feature type="binding site" evidence="19">
    <location>
        <position position="271"/>
    </location>
    <ligand>
        <name>tRNA</name>
        <dbReference type="ChEBI" id="CHEBI:17843"/>
    </ligand>
</feature>
<reference evidence="23" key="2">
    <citation type="submission" date="2025-04" db="UniProtKB">
        <authorList>
            <consortium name="RefSeq"/>
        </authorList>
    </citation>
    <scope>IDENTIFICATION</scope>
    <source>
        <strain evidence="23">Aabys</strain>
    </source>
</reference>
<comment type="cofactor">
    <cofactor evidence="1 18 20">
        <name>pyridoxal 5'-phosphate</name>
        <dbReference type="ChEBI" id="CHEBI:597326"/>
    </cofactor>
</comment>
<evidence type="ECO:0000256" key="13">
    <source>
        <dbReference type="ARBA" id="ARBA00026053"/>
    </source>
</evidence>
<dbReference type="GO" id="GO:0098621">
    <property type="term" value="F:O-phosphoseryl-tRNA(Sec) selenium transferase activity"/>
    <property type="evidence" value="ECO:0007669"/>
    <property type="project" value="UniProtKB-EC"/>
</dbReference>
<dbReference type="PANTHER" id="PTHR12944">
    <property type="entry name" value="SOLUBLE LIVER ANTIGEN/LIVER PANCREAS ANTIGEN"/>
    <property type="match status" value="1"/>
</dbReference>
<evidence type="ECO:0000256" key="4">
    <source>
        <dbReference type="ARBA" id="ARBA00007037"/>
    </source>
</evidence>
<dbReference type="InterPro" id="IPR015424">
    <property type="entry name" value="PyrdxlP-dep_Trfase"/>
</dbReference>
<dbReference type="InterPro" id="IPR019872">
    <property type="entry name" value="Sec-tRNA_Se_transferase"/>
</dbReference>
<dbReference type="GO" id="GO:0001514">
    <property type="term" value="P:selenocysteine incorporation"/>
    <property type="evidence" value="ECO:0007669"/>
    <property type="project" value="TreeGrafter"/>
</dbReference>
<dbReference type="AlphaFoldDB" id="A0A1I8M335"/>
<dbReference type="UniPathway" id="UPA00906">
    <property type="reaction ID" value="UER00898"/>
</dbReference>
<evidence type="ECO:0000256" key="12">
    <source>
        <dbReference type="ARBA" id="ARBA00023266"/>
    </source>
</evidence>
<dbReference type="NCBIfam" id="TIGR03531">
    <property type="entry name" value="selenium_SpcS"/>
    <property type="match status" value="1"/>
</dbReference>
<dbReference type="GO" id="GO:0005737">
    <property type="term" value="C:cytoplasm"/>
    <property type="evidence" value="ECO:0007669"/>
    <property type="project" value="UniProtKB-SubCell"/>
</dbReference>
<comment type="subunit">
    <text evidence="13">Homotetramer formed by a catalytic dimer and a non-catalytic dimer serving as a binding platform that orients tRNASec for catalysis. Each tetramer binds the CCA ends of two tRNAs which point to the active sites of the catalytic dimer.</text>
</comment>
<evidence type="ECO:0000256" key="18">
    <source>
        <dbReference type="PIRNR" id="PIRNR017689"/>
    </source>
</evidence>
<evidence type="ECO:0000256" key="6">
    <source>
        <dbReference type="ARBA" id="ARBA00021963"/>
    </source>
</evidence>
<dbReference type="GeneID" id="101888931"/>
<dbReference type="PANTHER" id="PTHR12944:SF2">
    <property type="entry name" value="O-PHOSPHOSERYL-TRNA(SEC) SELENIUM TRANSFERASE"/>
    <property type="match status" value="1"/>
</dbReference>
<keyword evidence="18" id="KW-0963">Cytoplasm</keyword>
<feature type="binding site" evidence="19">
    <location>
        <position position="395"/>
    </location>
    <ligand>
        <name>tRNA</name>
        <dbReference type="ChEBI" id="CHEBI:17843"/>
    </ligand>
</feature>
<organism evidence="21">
    <name type="scientific">Musca domestica</name>
    <name type="common">House fly</name>
    <dbReference type="NCBI Taxonomy" id="7370"/>
    <lineage>
        <taxon>Eukaryota</taxon>
        <taxon>Metazoa</taxon>
        <taxon>Ecdysozoa</taxon>
        <taxon>Arthropoda</taxon>
        <taxon>Hexapoda</taxon>
        <taxon>Insecta</taxon>
        <taxon>Pterygota</taxon>
        <taxon>Neoptera</taxon>
        <taxon>Endopterygota</taxon>
        <taxon>Diptera</taxon>
        <taxon>Brachycera</taxon>
        <taxon>Muscomorpha</taxon>
        <taxon>Muscoidea</taxon>
        <taxon>Muscidae</taxon>
        <taxon>Musca</taxon>
    </lineage>
</organism>
<feature type="binding site" evidence="19">
    <location>
        <position position="95"/>
    </location>
    <ligand>
        <name>substrate</name>
    </ligand>
</feature>
<evidence type="ECO:0000256" key="9">
    <source>
        <dbReference type="ARBA" id="ARBA00022884"/>
    </source>
</evidence>
<keyword evidence="8 18" id="KW-0808">Transferase</keyword>
<comment type="subcellular location">
    <subcellularLocation>
        <location evidence="18">Cytoplasm</location>
    </subcellularLocation>
</comment>
<evidence type="ECO:0000256" key="8">
    <source>
        <dbReference type="ARBA" id="ARBA00022679"/>
    </source>
</evidence>
<comment type="function">
    <text evidence="2 18">Converts O-phosphoseryl-tRNA(Sec) to selenocysteinyl-tRNA(Sec) required for selenoprotein biosynthesis.</text>
</comment>
<feature type="site" description="May act as a substrate filter by repelling compounds with a negatively charged alpha-carboxylate" evidence="20">
    <location>
        <position position="72"/>
    </location>
</feature>
<evidence type="ECO:0000256" key="3">
    <source>
        <dbReference type="ARBA" id="ARBA00004822"/>
    </source>
</evidence>
<accession>A0A1I8M335</accession>
<proteinExistence type="inferred from homology"/>
<dbReference type="Gene3D" id="3.40.640.10">
    <property type="entry name" value="Type I PLP-dependent aspartate aminotransferase-like (Major domain)"/>
    <property type="match status" value="1"/>
</dbReference>
<name>A0A1I8M335_MUSDO</name>
<dbReference type="PIRSF" id="PIRSF017689">
    <property type="entry name" value="SepSecS"/>
    <property type="match status" value="1"/>
</dbReference>
<dbReference type="GO" id="GO:0000049">
    <property type="term" value="F:tRNA binding"/>
    <property type="evidence" value="ECO:0007669"/>
    <property type="project" value="UniProtKB-UniRule"/>
</dbReference>
<evidence type="ECO:0000256" key="15">
    <source>
        <dbReference type="ARBA" id="ARBA00032048"/>
    </source>
</evidence>
<evidence type="ECO:0000256" key="10">
    <source>
        <dbReference type="ARBA" id="ARBA00022898"/>
    </source>
</evidence>
<evidence type="ECO:0000256" key="19">
    <source>
        <dbReference type="PIRSR" id="PIRSR017689-1"/>
    </source>
</evidence>
<keyword evidence="22" id="KW-1185">Reference proteome</keyword>
<keyword evidence="11 18" id="KW-0648">Protein biosynthesis</keyword>
<comment type="similarity">
    <text evidence="4 18">Belongs to the SepSecS family.</text>
</comment>
<feature type="modified residue" description="N6-(pyridoxal phosphate)lysine" evidence="20">
    <location>
        <position position="284"/>
    </location>
</feature>
<evidence type="ECO:0000256" key="5">
    <source>
        <dbReference type="ARBA" id="ARBA00012464"/>
    </source>
</evidence>
<keyword evidence="7 18" id="KW-0820">tRNA-binding</keyword>
<feature type="binding site" evidence="19">
    <location>
        <position position="96"/>
    </location>
    <ligand>
        <name>substrate</name>
    </ligand>
</feature>
<dbReference type="EnsemblMetazoa" id="MDOA000748-RA">
    <property type="protein sequence ID" value="MDOA000748-PA"/>
    <property type="gene ID" value="MDOA000748"/>
</dbReference>
<evidence type="ECO:0000313" key="21">
    <source>
        <dbReference type="EnsemblMetazoa" id="MDOA000748-PA"/>
    </source>
</evidence>
<evidence type="ECO:0000256" key="20">
    <source>
        <dbReference type="PIRSR" id="PIRSR017689-50"/>
    </source>
</evidence>
<gene>
    <name evidence="21" type="primary">101888931</name>
    <name evidence="23" type="synonym">LOC101888931</name>
</gene>
<dbReference type="OrthoDB" id="10263545at2759"/>
<evidence type="ECO:0000256" key="2">
    <source>
        <dbReference type="ARBA" id="ARBA00002552"/>
    </source>
</evidence>
<dbReference type="InterPro" id="IPR015421">
    <property type="entry name" value="PyrdxlP-dep_Trfase_major"/>
</dbReference>
<feature type="binding site" evidence="19">
    <location>
        <position position="73"/>
    </location>
    <ligand>
        <name>pyridoxal 5'-phosphate</name>
        <dbReference type="ChEBI" id="CHEBI:597326"/>
    </ligand>
</feature>
<dbReference type="STRING" id="7370.A0A1I8M335"/>
<evidence type="ECO:0000313" key="23">
    <source>
        <dbReference type="RefSeq" id="XP_005178292.1"/>
    </source>
</evidence>
<dbReference type="RefSeq" id="XP_005178292.1">
    <property type="nucleotide sequence ID" value="XM_005178235.3"/>
</dbReference>
<comment type="catalytic activity">
    <reaction evidence="17 18">
        <text>O-phospho-L-seryl-tRNA(Sec) + selenophosphate + H2O = L-selenocysteinyl-tRNA(Sec) + 2 phosphate</text>
        <dbReference type="Rhea" id="RHEA:25041"/>
        <dbReference type="Rhea" id="RHEA-COMP:9743"/>
        <dbReference type="Rhea" id="RHEA-COMP:9947"/>
        <dbReference type="ChEBI" id="CHEBI:15377"/>
        <dbReference type="ChEBI" id="CHEBI:16144"/>
        <dbReference type="ChEBI" id="CHEBI:43474"/>
        <dbReference type="ChEBI" id="CHEBI:78551"/>
        <dbReference type="ChEBI" id="CHEBI:78573"/>
        <dbReference type="EC" id="2.9.1.2"/>
    </reaction>
</comment>
<dbReference type="KEGG" id="mde:101888931"/>
<keyword evidence="9 18" id="KW-0694">RNA-binding</keyword>
<dbReference type="Proteomes" id="UP001652621">
    <property type="component" value="Unplaced"/>
</dbReference>
<reference evidence="21" key="1">
    <citation type="submission" date="2020-05" db="UniProtKB">
        <authorList>
            <consortium name="EnsemblMetazoa"/>
        </authorList>
    </citation>
    <scope>IDENTIFICATION</scope>
    <source>
        <strain evidence="21">Aabys</strain>
    </source>
</reference>
<dbReference type="VEuPathDB" id="VectorBase:MDOA000748"/>
<sequence length="462" mass="51256">MDFTKISDKLIPANYLKLAVESQRPKEIRIKELLEKRKLPEDGWSDDLIELVVQQLSALDSNNFSHNVGLGEREARIVCDLVAKRHYSLGHGIGRSGDLLEAQPKAVGSSILGQLTNALLLDLIHCMGIQSCKSCFLVPMATGMTLTLCFLSLRKLRPKGKYILWSRIDQKSCFKSMTTAGFTPIVINTQRKDNEDGLSTNLHEFETRIGELNNEEILCIMSTTSCFAPRNCDDIIKLAEMAKHHNLPHIVNNAYGLQSTYICHQLQQGQRTGRIDLIVQSTDKNLLVPVGGAIVAGFDEAMVHNVAKSYAGRASASQSLDVFMTLLSLGKHGYLQLCKDRKQHFNELKENLETLAKKYNCKLLETKGNPISLALCFDGLSVDQPTKLGSMLYTRGVSGTRVVAPGPTKTIDGYEFKNWGTHEDLERSPYLTAAASIGITSKDINVFIKKLTELLETLKGDK</sequence>
<evidence type="ECO:0000256" key="14">
    <source>
        <dbReference type="ARBA" id="ARBA00030669"/>
    </source>
</evidence>
<dbReference type="GO" id="GO:0001717">
    <property type="term" value="P:conversion of seryl-tRNAsec to selenocys-tRNAsec"/>
    <property type="evidence" value="ECO:0007669"/>
    <property type="project" value="UniProtKB-UniRule"/>
</dbReference>
<comment type="pathway">
    <text evidence="3 18">Aminoacyl-tRNA biosynthesis; selenocysteinyl-tRNA(Sec) biosynthesis; selenocysteinyl-tRNA(Sec) from L-seryl-tRNA(Sec) (archaeal/eukaryal route): step 2/2.</text>
</comment>
<feature type="binding site" evidence="19">
    <location>
        <position position="103"/>
    </location>
    <ligand>
        <name>substrate</name>
    </ligand>
</feature>
<evidence type="ECO:0000256" key="11">
    <source>
        <dbReference type="ARBA" id="ARBA00022917"/>
    </source>
</evidence>
<evidence type="ECO:0000256" key="17">
    <source>
        <dbReference type="ARBA" id="ARBA00048808"/>
    </source>
</evidence>
<protein>
    <recommendedName>
        <fullName evidence="6 18">O-phosphoseryl-tRNA(Sec) selenium transferase</fullName>
        <ecNumber evidence="5 18">2.9.1.2</ecNumber>
    </recommendedName>
    <alternativeName>
        <fullName evidence="14 18">Selenocysteine synthase</fullName>
    </alternativeName>
    <alternativeName>
        <fullName evidence="15 18">Selenocysteinyl-tRNA(Sec) synthase</fullName>
    </alternativeName>
    <alternativeName>
        <fullName evidence="16 18">Sep-tRNA:Sec-tRNA synthase</fullName>
    </alternativeName>
</protein>
<keyword evidence="12 18" id="KW-0711">Selenium</keyword>
<evidence type="ECO:0000256" key="1">
    <source>
        <dbReference type="ARBA" id="ARBA00001933"/>
    </source>
</evidence>
<dbReference type="VEuPathDB" id="VectorBase:MDOMA2_005954"/>
<evidence type="ECO:0000256" key="16">
    <source>
        <dbReference type="ARBA" id="ARBA00032693"/>
    </source>
</evidence>
<feature type="binding site" evidence="19">
    <location>
        <position position="313"/>
    </location>
    <ligand>
        <name>substrate</name>
    </ligand>
</feature>
<evidence type="ECO:0000256" key="7">
    <source>
        <dbReference type="ARBA" id="ARBA00022555"/>
    </source>
</evidence>
<dbReference type="SUPFAM" id="SSF53383">
    <property type="entry name" value="PLP-dependent transferases"/>
    <property type="match status" value="1"/>
</dbReference>
<evidence type="ECO:0000313" key="22">
    <source>
        <dbReference type="Proteomes" id="UP001652621"/>
    </source>
</evidence>
<dbReference type="Pfam" id="PF05889">
    <property type="entry name" value="SepSecS"/>
    <property type="match status" value="1"/>
</dbReference>